<dbReference type="RefSeq" id="WP_378079773.1">
    <property type="nucleotide sequence ID" value="NZ_JBHUHC010000001.1"/>
</dbReference>
<feature type="domain" description="STAS" evidence="2">
    <location>
        <begin position="48"/>
        <end position="137"/>
    </location>
</feature>
<proteinExistence type="predicted"/>
<gene>
    <name evidence="3" type="ORF">SAMN05421678_12152</name>
</gene>
<organism evidence="3 4">
    <name type="scientific">Actinopolymorpha cephalotaxi</name>
    <dbReference type="NCBI Taxonomy" id="504797"/>
    <lineage>
        <taxon>Bacteria</taxon>
        <taxon>Bacillati</taxon>
        <taxon>Actinomycetota</taxon>
        <taxon>Actinomycetes</taxon>
        <taxon>Propionibacteriales</taxon>
        <taxon>Actinopolymorphaceae</taxon>
        <taxon>Actinopolymorpha</taxon>
    </lineage>
</organism>
<evidence type="ECO:0000313" key="4">
    <source>
        <dbReference type="Proteomes" id="UP000199052"/>
    </source>
</evidence>
<dbReference type="AlphaFoldDB" id="A0A1I3AZN0"/>
<evidence type="ECO:0000259" key="2">
    <source>
        <dbReference type="PROSITE" id="PS50801"/>
    </source>
</evidence>
<evidence type="ECO:0000256" key="1">
    <source>
        <dbReference type="SAM" id="MobiDB-lite"/>
    </source>
</evidence>
<dbReference type="PROSITE" id="PS50801">
    <property type="entry name" value="STAS"/>
    <property type="match status" value="1"/>
</dbReference>
<dbReference type="InterPro" id="IPR036513">
    <property type="entry name" value="STAS_dom_sf"/>
</dbReference>
<feature type="region of interest" description="Disordered" evidence="1">
    <location>
        <begin position="1"/>
        <end position="30"/>
    </location>
</feature>
<dbReference type="SUPFAM" id="SSF52091">
    <property type="entry name" value="SpoIIaa-like"/>
    <property type="match status" value="1"/>
</dbReference>
<name>A0A1I3AZN0_9ACTN</name>
<dbReference type="CDD" id="cd07043">
    <property type="entry name" value="STAS_anti-anti-sigma_factors"/>
    <property type="match status" value="1"/>
</dbReference>
<dbReference type="Pfam" id="PF01740">
    <property type="entry name" value="STAS"/>
    <property type="match status" value="1"/>
</dbReference>
<sequence length="137" mass="14405">MTGHLIPLPRADSVGRSSRRPTSGPLVAGPQPVSTSALDVTWDADSHGHTVVSVTGDVTVGNARQFKRQLQWLLLAQPPVLLLRLNNARFVGQFGVECLAAAQRCAGRLGVDMRVAAPASGAGRVLHLTDPADPLLS</sequence>
<accession>A0A1I3AZN0</accession>
<dbReference type="Proteomes" id="UP000199052">
    <property type="component" value="Unassembled WGS sequence"/>
</dbReference>
<dbReference type="EMBL" id="FOOI01000021">
    <property type="protein sequence ID" value="SFH55442.1"/>
    <property type="molecule type" value="Genomic_DNA"/>
</dbReference>
<dbReference type="InterPro" id="IPR002645">
    <property type="entry name" value="STAS_dom"/>
</dbReference>
<protein>
    <submittedName>
        <fullName evidence="3">Anti-anti-sigma factor</fullName>
    </submittedName>
</protein>
<dbReference type="STRING" id="504797.SAMN05421678_12152"/>
<dbReference type="Gene3D" id="3.30.750.24">
    <property type="entry name" value="STAS domain"/>
    <property type="match status" value="1"/>
</dbReference>
<evidence type="ECO:0000313" key="3">
    <source>
        <dbReference type="EMBL" id="SFH55442.1"/>
    </source>
</evidence>
<reference evidence="3 4" key="1">
    <citation type="submission" date="2016-10" db="EMBL/GenBank/DDBJ databases">
        <authorList>
            <person name="de Groot N.N."/>
        </authorList>
    </citation>
    <scope>NUCLEOTIDE SEQUENCE [LARGE SCALE GENOMIC DNA]</scope>
    <source>
        <strain evidence="3 4">CPCC 202808</strain>
    </source>
</reference>